<name>A0A383AU87_9ZZZZ</name>
<proteinExistence type="predicted"/>
<keyword evidence="2" id="KW-0472">Membrane</keyword>
<protein>
    <recommendedName>
        <fullName evidence="5">TIGR03016 family PEP-CTERM system-associated outer membrane protein</fullName>
    </recommendedName>
</protein>
<comment type="subcellular location">
    <subcellularLocation>
        <location evidence="1">Cell outer membrane</location>
    </subcellularLocation>
</comment>
<dbReference type="AlphaFoldDB" id="A0A383AU87"/>
<dbReference type="Gene3D" id="2.40.170.20">
    <property type="entry name" value="TonB-dependent receptor, beta-barrel domain"/>
    <property type="match status" value="1"/>
</dbReference>
<dbReference type="GO" id="GO:0009279">
    <property type="term" value="C:cell outer membrane"/>
    <property type="evidence" value="ECO:0007669"/>
    <property type="project" value="UniProtKB-SubCell"/>
</dbReference>
<evidence type="ECO:0000256" key="1">
    <source>
        <dbReference type="ARBA" id="ARBA00004442"/>
    </source>
</evidence>
<gene>
    <name evidence="4" type="ORF">METZ01_LOCUS463944</name>
</gene>
<evidence type="ECO:0000313" key="4">
    <source>
        <dbReference type="EMBL" id="SVE11090.1"/>
    </source>
</evidence>
<accession>A0A383AU87</accession>
<feature type="non-terminal residue" evidence="4">
    <location>
        <position position="1"/>
    </location>
</feature>
<reference evidence="4" key="1">
    <citation type="submission" date="2018-05" db="EMBL/GenBank/DDBJ databases">
        <authorList>
            <person name="Lanie J.A."/>
            <person name="Ng W.-L."/>
            <person name="Kazmierczak K.M."/>
            <person name="Andrzejewski T.M."/>
            <person name="Davidsen T.M."/>
            <person name="Wayne K.J."/>
            <person name="Tettelin H."/>
            <person name="Glass J.I."/>
            <person name="Rusch D."/>
            <person name="Podicherti R."/>
            <person name="Tsui H.-C.T."/>
            <person name="Winkler M.E."/>
        </authorList>
    </citation>
    <scope>NUCLEOTIDE SEQUENCE</scope>
</reference>
<evidence type="ECO:0000256" key="2">
    <source>
        <dbReference type="ARBA" id="ARBA00023136"/>
    </source>
</evidence>
<organism evidence="4">
    <name type="scientific">marine metagenome</name>
    <dbReference type="NCBI Taxonomy" id="408172"/>
    <lineage>
        <taxon>unclassified sequences</taxon>
        <taxon>metagenomes</taxon>
        <taxon>ecological metagenomes</taxon>
    </lineage>
</organism>
<dbReference type="SUPFAM" id="SSF56935">
    <property type="entry name" value="Porins"/>
    <property type="match status" value="1"/>
</dbReference>
<keyword evidence="3" id="KW-0998">Cell outer membrane</keyword>
<dbReference type="InterPro" id="IPR036942">
    <property type="entry name" value="Beta-barrel_TonB_sf"/>
</dbReference>
<evidence type="ECO:0008006" key="5">
    <source>
        <dbReference type="Google" id="ProtNLM"/>
    </source>
</evidence>
<evidence type="ECO:0000256" key="3">
    <source>
        <dbReference type="ARBA" id="ARBA00023237"/>
    </source>
</evidence>
<dbReference type="EMBL" id="UINC01194817">
    <property type="protein sequence ID" value="SVE11090.1"/>
    <property type="molecule type" value="Genomic_DNA"/>
</dbReference>
<sequence>EISARRTIFDFDEDVGSNFADRRSNIRRGWSMRHTLRRRVFDDLHLNGSYAFSIDDFGTLLVEDGNQIVEEDNTDHRLKFGMSYRPDPRLSLGTNFTYRLDRRWDYTYFGGGSERDLTSRNVHRNLVTTLDYLPDGYTGVRARFSRSKQRSGTFDDLTITLSRTL</sequence>